<evidence type="ECO:0000313" key="4">
    <source>
        <dbReference type="Proteomes" id="UP000069773"/>
    </source>
</evidence>
<name>A0AAW5STJ4_MYCNV</name>
<reference evidence="2 4" key="1">
    <citation type="journal article" date="2016" name="Genome Announc.">
        <title>Draft Genome Sequences of Five Rapidly Growing Mycobacterium Species, M. thermoresistibile, M. fortuitum subsp. acetamidolyticum, M. canariasense, M. brisbanense, and M. novocastrense.</title>
        <authorList>
            <person name="Katahira K."/>
            <person name="Ogura Y."/>
            <person name="Gotoh Y."/>
            <person name="Hayashi T."/>
        </authorList>
    </citation>
    <scope>NUCLEOTIDE SEQUENCE [LARGE SCALE GENOMIC DNA]</scope>
    <source>
        <strain evidence="2 4">JCM18114</strain>
    </source>
</reference>
<evidence type="ECO:0000256" key="1">
    <source>
        <dbReference type="SAM" id="MobiDB-lite"/>
    </source>
</evidence>
<dbReference type="RefSeq" id="WP_067388414.1">
    <property type="nucleotide sequence ID" value="NZ_BCTA01000026.1"/>
</dbReference>
<proteinExistence type="predicted"/>
<sequence>MDETSERHPDDERDDLAALDFSPPVVSDDSVLDALDVYGPAGTGGAEPPVPVVTVTNPPGTVSVSAFLDGRISRIELSPKASGLTEAKLAEEVVVIAGFASQDAKSAQYVSMLEGMRQQGHDDAATRDFLTRDLGLPSPEQARAERTRVFTTRYAGDHD</sequence>
<comment type="caution">
    <text evidence="3">The sequence shown here is derived from an EMBL/GenBank/DDBJ whole genome shotgun (WGS) entry which is preliminary data.</text>
</comment>
<evidence type="ECO:0000313" key="2">
    <source>
        <dbReference type="EMBL" id="GAT08597.1"/>
    </source>
</evidence>
<dbReference type="EMBL" id="BCTA01000026">
    <property type="protein sequence ID" value="GAT08597.1"/>
    <property type="molecule type" value="Genomic_DNA"/>
</dbReference>
<evidence type="ECO:0000313" key="3">
    <source>
        <dbReference type="EMBL" id="MCV7026897.1"/>
    </source>
</evidence>
<evidence type="ECO:0000313" key="5">
    <source>
        <dbReference type="Proteomes" id="UP001207528"/>
    </source>
</evidence>
<dbReference type="Proteomes" id="UP001207528">
    <property type="component" value="Unassembled WGS sequence"/>
</dbReference>
<organism evidence="3 5">
    <name type="scientific">Mycolicibacterium novocastrense</name>
    <name type="common">Mycobacterium novocastrense</name>
    <dbReference type="NCBI Taxonomy" id="59813"/>
    <lineage>
        <taxon>Bacteria</taxon>
        <taxon>Bacillati</taxon>
        <taxon>Actinomycetota</taxon>
        <taxon>Actinomycetes</taxon>
        <taxon>Mycobacteriales</taxon>
        <taxon>Mycobacteriaceae</taxon>
        <taxon>Mycolicibacterium</taxon>
    </lineage>
</organism>
<keyword evidence="4" id="KW-1185">Reference proteome</keyword>
<accession>A0AAW5STJ4</accession>
<reference evidence="3" key="3">
    <citation type="journal article" date="2022" name="BMC Genomics">
        <title>Comparative genome analysis of mycobacteria focusing on tRNA and non-coding RNA.</title>
        <authorList>
            <person name="Behra P.R.K."/>
            <person name="Pettersson B.M.F."/>
            <person name="Ramesh M."/>
            <person name="Das S."/>
            <person name="Dasgupta S."/>
            <person name="Kirsebom L.A."/>
        </authorList>
    </citation>
    <scope>NUCLEOTIDE SEQUENCE</scope>
    <source>
        <strain evidence="3">DSM 44203</strain>
    </source>
</reference>
<dbReference type="GO" id="GO:0003677">
    <property type="term" value="F:DNA binding"/>
    <property type="evidence" value="ECO:0007669"/>
    <property type="project" value="UniProtKB-KW"/>
</dbReference>
<feature type="region of interest" description="Disordered" evidence="1">
    <location>
        <begin position="1"/>
        <end position="24"/>
    </location>
</feature>
<reference evidence="3" key="2">
    <citation type="submission" date="2020-07" db="EMBL/GenBank/DDBJ databases">
        <authorList>
            <person name="Pettersson B.M.F."/>
            <person name="Behra P.R.K."/>
            <person name="Ramesh M."/>
            <person name="Das S."/>
            <person name="Dasgupta S."/>
            <person name="Kirsebom L.A."/>
        </authorList>
    </citation>
    <scope>NUCLEOTIDE SEQUENCE</scope>
    <source>
        <strain evidence="3">DSM 44203</strain>
    </source>
</reference>
<gene>
    <name evidence="3" type="ORF">H7I77_26730</name>
    <name evidence="2" type="ORF">RMCN_1730</name>
</gene>
<protein>
    <submittedName>
        <fullName evidence="3">YbaB/EbfC family DNA-binding protein</fullName>
    </submittedName>
</protein>
<keyword evidence="3" id="KW-0238">DNA-binding</keyword>
<feature type="compositionally biased region" description="Basic and acidic residues" evidence="1">
    <location>
        <begin position="1"/>
        <end position="11"/>
    </location>
</feature>
<dbReference type="Proteomes" id="UP000069773">
    <property type="component" value="Unassembled WGS sequence"/>
</dbReference>
<feature type="region of interest" description="Disordered" evidence="1">
    <location>
        <begin position="132"/>
        <end position="159"/>
    </location>
</feature>
<dbReference type="EMBL" id="JACKTI010000073">
    <property type="protein sequence ID" value="MCV7026897.1"/>
    <property type="molecule type" value="Genomic_DNA"/>
</dbReference>
<dbReference type="AlphaFoldDB" id="A0AAW5STJ4"/>